<comment type="caution">
    <text evidence="2">The sequence shown here is derived from an EMBL/GenBank/DDBJ whole genome shotgun (WGS) entry which is preliminary data.</text>
</comment>
<gene>
    <name evidence="2" type="ORF">KP509_31G029600</name>
</gene>
<organism evidence="2 3">
    <name type="scientific">Ceratopteris richardii</name>
    <name type="common">Triangle waterfern</name>
    <dbReference type="NCBI Taxonomy" id="49495"/>
    <lineage>
        <taxon>Eukaryota</taxon>
        <taxon>Viridiplantae</taxon>
        <taxon>Streptophyta</taxon>
        <taxon>Embryophyta</taxon>
        <taxon>Tracheophyta</taxon>
        <taxon>Polypodiopsida</taxon>
        <taxon>Polypodiidae</taxon>
        <taxon>Polypodiales</taxon>
        <taxon>Pteridineae</taxon>
        <taxon>Pteridaceae</taxon>
        <taxon>Parkerioideae</taxon>
        <taxon>Ceratopteris</taxon>
    </lineage>
</organism>
<dbReference type="AlphaFoldDB" id="A0A8T2QY49"/>
<reference evidence="2" key="1">
    <citation type="submission" date="2021-08" db="EMBL/GenBank/DDBJ databases">
        <title>WGS assembly of Ceratopteris richardii.</title>
        <authorList>
            <person name="Marchant D.B."/>
            <person name="Chen G."/>
            <person name="Jenkins J."/>
            <person name="Shu S."/>
            <person name="Leebens-Mack J."/>
            <person name="Grimwood J."/>
            <person name="Schmutz J."/>
            <person name="Soltis P."/>
            <person name="Soltis D."/>
            <person name="Chen Z.-H."/>
        </authorList>
    </citation>
    <scope>NUCLEOTIDE SEQUENCE</scope>
    <source>
        <strain evidence="2">Whitten #5841</strain>
        <tissue evidence="2">Leaf</tissue>
    </source>
</reference>
<accession>A0A8T2QY49</accession>
<dbReference type="Proteomes" id="UP000825935">
    <property type="component" value="Chromosome 31"/>
</dbReference>
<dbReference type="EMBL" id="CM035436">
    <property type="protein sequence ID" value="KAH7288524.1"/>
    <property type="molecule type" value="Genomic_DNA"/>
</dbReference>
<evidence type="ECO:0000313" key="3">
    <source>
        <dbReference type="Proteomes" id="UP000825935"/>
    </source>
</evidence>
<feature type="chain" id="PRO_5035749252" description="Secreted protein" evidence="1">
    <location>
        <begin position="20"/>
        <end position="59"/>
    </location>
</feature>
<proteinExistence type="predicted"/>
<name>A0A8T2QY49_CERRI</name>
<sequence length="59" mass="6467">MRTCCRSCCFVLAIGAGHSHIVCNVVKHFHWTICSCCGISGEFNSIWSSIYHSCGGTVR</sequence>
<keyword evidence="1" id="KW-0732">Signal</keyword>
<evidence type="ECO:0000313" key="2">
    <source>
        <dbReference type="EMBL" id="KAH7288524.1"/>
    </source>
</evidence>
<keyword evidence="3" id="KW-1185">Reference proteome</keyword>
<feature type="signal peptide" evidence="1">
    <location>
        <begin position="1"/>
        <end position="19"/>
    </location>
</feature>
<evidence type="ECO:0000256" key="1">
    <source>
        <dbReference type="SAM" id="SignalP"/>
    </source>
</evidence>
<protein>
    <recommendedName>
        <fullName evidence="4">Secreted protein</fullName>
    </recommendedName>
</protein>
<evidence type="ECO:0008006" key="4">
    <source>
        <dbReference type="Google" id="ProtNLM"/>
    </source>
</evidence>